<dbReference type="Pfam" id="PF01112">
    <property type="entry name" value="Asparaginase_2"/>
    <property type="match status" value="2"/>
</dbReference>
<dbReference type="PANTHER" id="PTHR10188:SF8">
    <property type="entry name" value="THREONINE ASPARTASE 1"/>
    <property type="match status" value="1"/>
</dbReference>
<feature type="compositionally biased region" description="Polar residues" evidence="3">
    <location>
        <begin position="391"/>
        <end position="408"/>
    </location>
</feature>
<organism evidence="4 5">
    <name type="scientific">Karstenula rhodostoma CBS 690.94</name>
    <dbReference type="NCBI Taxonomy" id="1392251"/>
    <lineage>
        <taxon>Eukaryota</taxon>
        <taxon>Fungi</taxon>
        <taxon>Dikarya</taxon>
        <taxon>Ascomycota</taxon>
        <taxon>Pezizomycotina</taxon>
        <taxon>Dothideomycetes</taxon>
        <taxon>Pleosporomycetidae</taxon>
        <taxon>Pleosporales</taxon>
        <taxon>Massarineae</taxon>
        <taxon>Didymosphaeriaceae</taxon>
        <taxon>Karstenula</taxon>
    </lineage>
</organism>
<feature type="region of interest" description="Disordered" evidence="3">
    <location>
        <begin position="199"/>
        <end position="246"/>
    </location>
</feature>
<dbReference type="OrthoDB" id="77601at2759"/>
<dbReference type="GO" id="GO:0004298">
    <property type="term" value="F:threonine-type endopeptidase activity"/>
    <property type="evidence" value="ECO:0007669"/>
    <property type="project" value="InterPro"/>
</dbReference>
<feature type="active site" description="Nucleophile" evidence="1">
    <location>
        <position position="442"/>
    </location>
</feature>
<gene>
    <name evidence="4" type="ORF">P171DRAFT_441640</name>
</gene>
<keyword evidence="5" id="KW-1185">Reference proteome</keyword>
<reference evidence="4" key="1">
    <citation type="journal article" date="2020" name="Stud. Mycol.">
        <title>101 Dothideomycetes genomes: a test case for predicting lifestyles and emergence of pathogens.</title>
        <authorList>
            <person name="Haridas S."/>
            <person name="Albert R."/>
            <person name="Binder M."/>
            <person name="Bloem J."/>
            <person name="Labutti K."/>
            <person name="Salamov A."/>
            <person name="Andreopoulos B."/>
            <person name="Baker S."/>
            <person name="Barry K."/>
            <person name="Bills G."/>
            <person name="Bluhm B."/>
            <person name="Cannon C."/>
            <person name="Castanera R."/>
            <person name="Culley D."/>
            <person name="Daum C."/>
            <person name="Ezra D."/>
            <person name="Gonzalez J."/>
            <person name="Henrissat B."/>
            <person name="Kuo A."/>
            <person name="Liang C."/>
            <person name="Lipzen A."/>
            <person name="Lutzoni F."/>
            <person name="Magnuson J."/>
            <person name="Mondo S."/>
            <person name="Nolan M."/>
            <person name="Ohm R."/>
            <person name="Pangilinan J."/>
            <person name="Park H.-J."/>
            <person name="Ramirez L."/>
            <person name="Alfaro M."/>
            <person name="Sun H."/>
            <person name="Tritt A."/>
            <person name="Yoshinaga Y."/>
            <person name="Zwiers L.-H."/>
            <person name="Turgeon B."/>
            <person name="Goodwin S."/>
            <person name="Spatafora J."/>
            <person name="Crous P."/>
            <person name="Grigoriev I."/>
        </authorList>
    </citation>
    <scope>NUCLEOTIDE SEQUENCE</scope>
    <source>
        <strain evidence="4">CBS 690.94</strain>
    </source>
</reference>
<dbReference type="Proteomes" id="UP000799764">
    <property type="component" value="Unassembled WGS sequence"/>
</dbReference>
<comment type="caution">
    <text evidence="4">The sequence shown here is derived from an EMBL/GenBank/DDBJ whole genome shotgun (WGS) entry which is preliminary data.</text>
</comment>
<proteinExistence type="predicted"/>
<name>A0A9P4PRM0_9PLEO</name>
<protein>
    <submittedName>
        <fullName evidence="4">N-terminal nucleophile aminohydrolase</fullName>
    </submittedName>
</protein>
<dbReference type="Gene3D" id="3.60.20.30">
    <property type="entry name" value="(Glycosyl)asparaginase"/>
    <property type="match status" value="1"/>
</dbReference>
<dbReference type="EMBL" id="MU001496">
    <property type="protein sequence ID" value="KAF2447719.1"/>
    <property type="molecule type" value="Genomic_DNA"/>
</dbReference>
<feature type="region of interest" description="Disordered" evidence="3">
    <location>
        <begin position="261"/>
        <end position="303"/>
    </location>
</feature>
<accession>A0A9P4PRM0</accession>
<evidence type="ECO:0000313" key="5">
    <source>
        <dbReference type="Proteomes" id="UP000799764"/>
    </source>
</evidence>
<dbReference type="GO" id="GO:0051604">
    <property type="term" value="P:protein maturation"/>
    <property type="evidence" value="ECO:0007669"/>
    <property type="project" value="TreeGrafter"/>
</dbReference>
<evidence type="ECO:0000313" key="4">
    <source>
        <dbReference type="EMBL" id="KAF2447719.1"/>
    </source>
</evidence>
<dbReference type="AlphaFoldDB" id="A0A9P4PRM0"/>
<evidence type="ECO:0000256" key="2">
    <source>
        <dbReference type="PIRSR" id="PIRSR600246-3"/>
    </source>
</evidence>
<dbReference type="FunFam" id="3.60.20.30:FF:000007">
    <property type="entry name" value="Similar to threonine aspartase"/>
    <property type="match status" value="1"/>
</dbReference>
<sequence length="642" mass="69168">MAVPSGQPGAIDGAVQLDTLTRKATQSPHRADVCCIFVHAGAGYHSHANEQIHLEACNDAAQVAMLILRNGGSALDAVEMAVKILEDREITNAGYGSNLAMDGVVECDASIVDHYGRSGAVGAVYQIKNPISLARLVLNHTTQSLTLRRVPPNLLVSQGALQFAREMGVPELPYDALVSPAAKERWIKWHQDLKVAERKARKNGQHPSCWRVREATTAEDEAEHQRLRREHTKKMHGYPQRSGADSPITFEQSLYYAVRDDSSTSPSVRSGPNSDISMTSSTTGARIATPESVHSDPSPDLMLTRPASIEESSRSAFMNSTQKVPTLKQFRDTRASGYPPMGWIAEDGVPADVSRAGFHARRSWGDGSGEESKSASSVTTMRPSEDEDFPTPSNVPKDSEATCSSKRGTPTTGTAQSTTLMPTASMPLASRLDQEEDHITDTVGAVAVDGWGNIACAASSGGIGMKYRGRVGPAALVGVGTAVIPKDPDDPDETCVATVTSGTGEHMATTMAATVCAERLYQSVKKQKGGEYAEVTEDEALRSMIENEFMGRMEFRHPSVKNSNSAGAIGILGVKKTRQGVMLYYGHNTDSFAMASMHSDEDAPWCTMSRNNGNGQIAQGGRMMRYQRKKKTKTTSLCQPFA</sequence>
<dbReference type="InterPro" id="IPR037464">
    <property type="entry name" value="Taspase1"/>
</dbReference>
<feature type="compositionally biased region" description="Low complexity" evidence="3">
    <location>
        <begin position="409"/>
        <end position="419"/>
    </location>
</feature>
<dbReference type="GO" id="GO:0005737">
    <property type="term" value="C:cytoplasm"/>
    <property type="evidence" value="ECO:0007669"/>
    <property type="project" value="TreeGrafter"/>
</dbReference>
<evidence type="ECO:0000256" key="3">
    <source>
        <dbReference type="SAM" id="MobiDB-lite"/>
    </source>
</evidence>
<evidence type="ECO:0000256" key="1">
    <source>
        <dbReference type="PIRSR" id="PIRSR600246-1"/>
    </source>
</evidence>
<feature type="region of interest" description="Disordered" evidence="3">
    <location>
        <begin position="360"/>
        <end position="421"/>
    </location>
</feature>
<feature type="site" description="Cleavage; by autolysis" evidence="2">
    <location>
        <begin position="441"/>
        <end position="442"/>
    </location>
</feature>
<feature type="compositionally biased region" description="Basic residues" evidence="3">
    <location>
        <begin position="226"/>
        <end position="236"/>
    </location>
</feature>
<dbReference type="CDD" id="cd04514">
    <property type="entry name" value="Taspase1_like"/>
    <property type="match status" value="2"/>
</dbReference>
<dbReference type="PANTHER" id="PTHR10188">
    <property type="entry name" value="L-ASPARAGINASE"/>
    <property type="match status" value="1"/>
</dbReference>
<dbReference type="InterPro" id="IPR029055">
    <property type="entry name" value="Ntn_hydrolases_N"/>
</dbReference>
<dbReference type="SUPFAM" id="SSF56235">
    <property type="entry name" value="N-terminal nucleophile aminohydrolases (Ntn hydrolases)"/>
    <property type="match status" value="1"/>
</dbReference>
<feature type="compositionally biased region" description="Polar residues" evidence="3">
    <location>
        <begin position="263"/>
        <end position="284"/>
    </location>
</feature>
<dbReference type="InterPro" id="IPR000246">
    <property type="entry name" value="Peptidase_T2"/>
</dbReference>